<evidence type="ECO:0000259" key="5">
    <source>
        <dbReference type="Pfam" id="PF01869"/>
    </source>
</evidence>
<name>A0A369LPJ3_9ACTN</name>
<organism evidence="7 8">
    <name type="scientific">Slackia isoflavoniconvertens</name>
    <dbReference type="NCBI Taxonomy" id="572010"/>
    <lineage>
        <taxon>Bacteria</taxon>
        <taxon>Bacillati</taxon>
        <taxon>Actinomycetota</taxon>
        <taxon>Coriobacteriia</taxon>
        <taxon>Eggerthellales</taxon>
        <taxon>Eggerthellaceae</taxon>
        <taxon>Slackia</taxon>
    </lineage>
</organism>
<dbReference type="SUPFAM" id="SSF53067">
    <property type="entry name" value="Actin-like ATPase domain"/>
    <property type="match status" value="2"/>
</dbReference>
<feature type="domain" description="DUF2229" evidence="6">
    <location>
        <begin position="662"/>
        <end position="878"/>
    </location>
</feature>
<dbReference type="InterPro" id="IPR051805">
    <property type="entry name" value="Dehydratase_Activator_Redct"/>
</dbReference>
<dbReference type="PANTHER" id="PTHR32329:SF7">
    <property type="entry name" value="ACTIVATOR OF 2-HYDROXYACYL-COA-HYDRATASE"/>
    <property type="match status" value="1"/>
</dbReference>
<evidence type="ECO:0000256" key="3">
    <source>
        <dbReference type="ARBA" id="ARBA00023004"/>
    </source>
</evidence>
<dbReference type="Pfam" id="PF09989">
    <property type="entry name" value="DUF2229"/>
    <property type="match status" value="1"/>
</dbReference>
<dbReference type="InterPro" id="IPR018709">
    <property type="entry name" value="CoA_activase_DUF2229"/>
</dbReference>
<comment type="cofactor">
    <cofactor evidence="1">
        <name>[4Fe-4S] cluster</name>
        <dbReference type="ChEBI" id="CHEBI:49883"/>
    </cofactor>
</comment>
<keyword evidence="2" id="KW-0479">Metal-binding</keyword>
<dbReference type="CDD" id="cd24035">
    <property type="entry name" value="ASKHA_NBD_O66634-like_rpt2"/>
    <property type="match status" value="1"/>
</dbReference>
<keyword evidence="3" id="KW-0408">Iron</keyword>
<evidence type="ECO:0000256" key="2">
    <source>
        <dbReference type="ARBA" id="ARBA00022723"/>
    </source>
</evidence>
<comment type="caution">
    <text evidence="7">The sequence shown here is derived from an EMBL/GenBank/DDBJ whole genome shotgun (WGS) entry which is preliminary data.</text>
</comment>
<dbReference type="Proteomes" id="UP000253975">
    <property type="component" value="Unassembled WGS sequence"/>
</dbReference>
<dbReference type="InterPro" id="IPR002731">
    <property type="entry name" value="ATPase_BadF"/>
</dbReference>
<dbReference type="GO" id="GO:0046872">
    <property type="term" value="F:metal ion binding"/>
    <property type="evidence" value="ECO:0007669"/>
    <property type="project" value="UniProtKB-KW"/>
</dbReference>
<dbReference type="RefSeq" id="WP_114614762.1">
    <property type="nucleotide sequence ID" value="NZ_PPTO01000002.1"/>
</dbReference>
<feature type="domain" description="ATPase BadF/BadG/BcrA/BcrD type" evidence="5">
    <location>
        <begin position="339"/>
        <end position="590"/>
    </location>
</feature>
<proteinExistence type="predicted"/>
<dbReference type="PANTHER" id="PTHR32329">
    <property type="entry name" value="BIFUNCTIONAL PROTEIN [INCLUDES 2-HYDROXYACYL-COA DEHYDRATASE (N-TER) AND ITS ACTIVATOR DOMAIN (C_TERM)-RELATED"/>
    <property type="match status" value="1"/>
</dbReference>
<evidence type="ECO:0000259" key="6">
    <source>
        <dbReference type="Pfam" id="PF09989"/>
    </source>
</evidence>
<dbReference type="EMBL" id="PPTO01000002">
    <property type="protein sequence ID" value="RDB60577.1"/>
    <property type="molecule type" value="Genomic_DNA"/>
</dbReference>
<dbReference type="NCBIfam" id="TIGR00241">
    <property type="entry name" value="CoA_E_activ"/>
    <property type="match status" value="1"/>
</dbReference>
<dbReference type="InterPro" id="IPR008275">
    <property type="entry name" value="CoA_E_activase_dom"/>
</dbReference>
<protein>
    <submittedName>
        <fullName evidence="7">CoA activase</fullName>
    </submittedName>
</protein>
<keyword evidence="4" id="KW-0411">Iron-sulfur</keyword>
<dbReference type="CDD" id="cd24034">
    <property type="entry name" value="ASKHA_NBD_O66634-like_rpt1"/>
    <property type="match status" value="1"/>
</dbReference>
<accession>A0A369LPJ3</accession>
<evidence type="ECO:0000313" key="7">
    <source>
        <dbReference type="EMBL" id="RDB60577.1"/>
    </source>
</evidence>
<gene>
    <name evidence="7" type="ORF">C1881_01415</name>
</gene>
<dbReference type="GO" id="GO:0051536">
    <property type="term" value="F:iron-sulfur cluster binding"/>
    <property type="evidence" value="ECO:0007669"/>
    <property type="project" value="UniProtKB-KW"/>
</dbReference>
<evidence type="ECO:0000256" key="1">
    <source>
        <dbReference type="ARBA" id="ARBA00001966"/>
    </source>
</evidence>
<sequence length="1456" mass="153427">MAALGELPYFVGIDAGSSSVKVVALHDAGAGFDVAFRACEAHKGSIAACARKLLIAAVSSEGLAGGACAGIAATGACAETIREAAPGVRVLEDVPAMTLGAAVMAPGARSIVQVGAQNAFFVTGVADGRAPQFAMNEGCAAGTGSFFEDQMGRLGLSIEDYSAIVERASGIPRLSGRCAVFAKTDIIHRQQEGVPIEDILLGLCYAMVKSYKATIVRKMPVEAPVLLAGGVVRNAGVVRAVRDVFKLDEGDLIADTAGVYVQAAGAAAHAAKAVRAGGHDAFVPVDLGNLIAALETGVEQEALPRLAPLPDEVYVAGAGFAAKPQPWPVAPDGRTPCVLGVDVGSTSTNLVLVDLKGELLDAQYLRTRGDAKNAVREGLASLEARLGDSVRVVHAATTGSGRTIVGEFIGADVVRDEITAQARAAVAADPHTDTVFEIGGQDSKYISCSAGNVVDFQMNKICAAGTGSFVEEQAARLGIPLDEYGPLALSATAPVDLGERCTVFVETAINAALAKGAQLSDVAAGLCQSVVRNYLHRVVGAKPVGRHVVLQGGVAYNPAIVAAFRQALGDALTVSPWFAVSGAVGAALLALDEMRAAVSEGASVDVLARAQTAFKGWDLSGSGRARHAVSAADIEANRAFFRKTEEFYLEGYDPARDPAKKTVGVPRCLMLHKLFPMVNAFFRQLGFNVLLSDASNDDTVQRAQEYAQGETCYPVKLVYGHVSQLVDAGVDYVFMPSMHTIRHIKSKVRHNYACPYMQVAPRLVADALDFGRRGIGLISPLMDMDFGQQALATALLGVGADLGFSPQESAKAMLAGGFAVQEFTRKTEEQGERLLASLKPGERVLVIITRQYGISDPALNMGIPDALLDRGQKVITVSHLHAHDLDISTDHPDMYWPFGQHMLSGAKLVRRDPRLFAVYLTNHGCGPDTMVSHLFAEEMGDKPYLQIEMDEHFSQVGVITRIEAFLNSIDHWRGKDERALPYALHPRGLNMGPARSGEACGLPQIGLFGQVTAAWLRGRGFDVSPIRHTSESFRLGQRELSSKEYYSFTSLLGMSLAAAQSSAGGRASASGDGAAGRGDCPSARGGMRLLLPSSVGSDADGQYVRAIRRVLDANGFAGVSIFAPKLERLPWEVADASGLFRALLAGDVAHAAAFAMREELARDASVAAENGVLDEAFLLELAQRAAASWKGVSPKATLALSGEWQCVFDDAMIGGAWRRLEEAGYRVARMPFSEYLLFAWRDAAKEDSRERTSTPFFMDNVSEAAMLAMPDAGRHSHEGCEEGSEDGACGADCGSRRSCGEAAATVEAAEVAVAGGIDAVSGATVAPAPAESASEPSFEEKTAVLDEFQALMARVSSALGDATTFSDPHALEAAADGDLLGSYIGANGRYRAAKSQVTSHAADGVIIAASMYENTDIVLKLGQKAADFAAPVLRLNFDGTLDASVDEKLRSFLYYV</sequence>
<dbReference type="Pfam" id="PF01869">
    <property type="entry name" value="BcrAD_BadFG"/>
    <property type="match status" value="2"/>
</dbReference>
<dbReference type="InterPro" id="IPR043129">
    <property type="entry name" value="ATPase_NBD"/>
</dbReference>
<reference evidence="7 8" key="1">
    <citation type="journal article" date="2018" name="Elife">
        <title>Discovery and characterization of a prevalent human gut bacterial enzyme sufficient for the inactivation of a family of plant toxins.</title>
        <authorList>
            <person name="Koppel N."/>
            <person name="Bisanz J.E."/>
            <person name="Pandelia M.E."/>
            <person name="Turnbaugh P.J."/>
            <person name="Balskus E.P."/>
        </authorList>
    </citation>
    <scope>NUCLEOTIDE SEQUENCE [LARGE SCALE GENOMIC DNA]</scope>
    <source>
        <strain evidence="7 8">OB21 GAM31</strain>
    </source>
</reference>
<evidence type="ECO:0000313" key="8">
    <source>
        <dbReference type="Proteomes" id="UP000253975"/>
    </source>
</evidence>
<evidence type="ECO:0000256" key="4">
    <source>
        <dbReference type="ARBA" id="ARBA00023014"/>
    </source>
</evidence>
<feature type="domain" description="ATPase BadF/BadG/BcrA/BcrD type" evidence="5">
    <location>
        <begin position="11"/>
        <end position="251"/>
    </location>
</feature>
<dbReference type="Gene3D" id="3.30.420.40">
    <property type="match status" value="4"/>
</dbReference>